<keyword evidence="2" id="KW-1185">Reference proteome</keyword>
<name>A0A087TTD5_STEMI</name>
<dbReference type="OrthoDB" id="6419505at2759"/>
<accession>A0A087TTD5</accession>
<reference evidence="1 2" key="1">
    <citation type="submission" date="2013-11" db="EMBL/GenBank/DDBJ databases">
        <title>Genome sequencing of Stegodyphus mimosarum.</title>
        <authorList>
            <person name="Bechsgaard J."/>
        </authorList>
    </citation>
    <scope>NUCLEOTIDE SEQUENCE [LARGE SCALE GENOMIC DNA]</scope>
</reference>
<proteinExistence type="predicted"/>
<dbReference type="SUPFAM" id="SSF53335">
    <property type="entry name" value="S-adenosyl-L-methionine-dependent methyltransferases"/>
    <property type="match status" value="1"/>
</dbReference>
<sequence length="315" mass="35304">MADAFNSSWNLFSKNIWSSDPEMNDDFVSDDLTVLKLYRKEAYAIAEKHDVEICDIVQAIVSMKQIISQGHKNKFQNFAGIDFNKPVNRSAYLIRYAACHTGLVKQAMWRMFHRKPSIFVDMLLNREYFNVVSLGGGPGSDIVGFCSALQEFSNCINSLDLTVVDIKAGWVGVLQSIIEKVICCEFKNFSFSQMLKDVSVCTQFVVADLTNEKFSENEDLIDALVVADVVLMVKLTSFLPPEEKLHLILNVSEALHKGAMLIFIDCPYPSESFELATSMVNLYEEQIKYDLDNSALGAPVAIESSQATVAVFKKL</sequence>
<dbReference type="AlphaFoldDB" id="A0A087TTD5"/>
<dbReference type="OMA" id="EYSIILY"/>
<protein>
    <submittedName>
        <fullName evidence="1">Uncharacterized protein</fullName>
    </submittedName>
</protein>
<evidence type="ECO:0000313" key="2">
    <source>
        <dbReference type="Proteomes" id="UP000054359"/>
    </source>
</evidence>
<dbReference type="Proteomes" id="UP000054359">
    <property type="component" value="Unassembled WGS sequence"/>
</dbReference>
<dbReference type="InterPro" id="IPR029063">
    <property type="entry name" value="SAM-dependent_MTases_sf"/>
</dbReference>
<dbReference type="Pfam" id="PF11312">
    <property type="entry name" value="Methyltransf_34"/>
    <property type="match status" value="1"/>
</dbReference>
<dbReference type="Gene3D" id="3.40.50.150">
    <property type="entry name" value="Vaccinia Virus protein VP39"/>
    <property type="match status" value="1"/>
</dbReference>
<organism evidence="1 2">
    <name type="scientific">Stegodyphus mimosarum</name>
    <name type="common">African social velvet spider</name>
    <dbReference type="NCBI Taxonomy" id="407821"/>
    <lineage>
        <taxon>Eukaryota</taxon>
        <taxon>Metazoa</taxon>
        <taxon>Ecdysozoa</taxon>
        <taxon>Arthropoda</taxon>
        <taxon>Chelicerata</taxon>
        <taxon>Arachnida</taxon>
        <taxon>Araneae</taxon>
        <taxon>Araneomorphae</taxon>
        <taxon>Entelegynae</taxon>
        <taxon>Eresoidea</taxon>
        <taxon>Eresidae</taxon>
        <taxon>Stegodyphus</taxon>
    </lineage>
</organism>
<dbReference type="InterPro" id="IPR021463">
    <property type="entry name" value="Methyltransf_34"/>
</dbReference>
<dbReference type="EMBL" id="KK116647">
    <property type="protein sequence ID" value="KFM68374.1"/>
    <property type="molecule type" value="Genomic_DNA"/>
</dbReference>
<evidence type="ECO:0000313" key="1">
    <source>
        <dbReference type="EMBL" id="KFM68374.1"/>
    </source>
</evidence>
<feature type="non-terminal residue" evidence="1">
    <location>
        <position position="315"/>
    </location>
</feature>
<gene>
    <name evidence="1" type="ORF">X975_06926</name>
</gene>